<dbReference type="SUPFAM" id="SSF46785">
    <property type="entry name" value="Winged helix' DNA-binding domain"/>
    <property type="match status" value="1"/>
</dbReference>
<reference evidence="5 6" key="1">
    <citation type="submission" date="2022-02" db="EMBL/GenBank/DDBJ databases">
        <authorList>
            <person name="Zhuang L."/>
        </authorList>
    </citation>
    <scope>NUCLEOTIDE SEQUENCE [LARGE SCALE GENOMIC DNA]</scope>
    <source>
        <strain evidence="5 6">C32</strain>
    </source>
</reference>
<accession>A0ABT2FHZ2</accession>
<comment type="caution">
    <text evidence="5">The sequence shown here is derived from an EMBL/GenBank/DDBJ whole genome shotgun (WGS) entry which is preliminary data.</text>
</comment>
<evidence type="ECO:0000256" key="2">
    <source>
        <dbReference type="ARBA" id="ARBA00023125"/>
    </source>
</evidence>
<keyword evidence="3" id="KW-0804">Transcription</keyword>
<keyword evidence="2" id="KW-0238">DNA-binding</keyword>
<dbReference type="InterPro" id="IPR000835">
    <property type="entry name" value="HTH_MarR-typ"/>
</dbReference>
<dbReference type="PROSITE" id="PS01117">
    <property type="entry name" value="HTH_MARR_1"/>
    <property type="match status" value="1"/>
</dbReference>
<dbReference type="PANTHER" id="PTHR42756">
    <property type="entry name" value="TRANSCRIPTIONAL REGULATOR, MARR"/>
    <property type="match status" value="1"/>
</dbReference>
<dbReference type="RefSeq" id="WP_238895360.1">
    <property type="nucleotide sequence ID" value="NZ_JAKOGG010000003.1"/>
</dbReference>
<gene>
    <name evidence="5" type="ORF">L9G74_05815</name>
</gene>
<name>A0ABT2FHZ2_9GAMM</name>
<organism evidence="5 6">
    <name type="scientific">Shewanella electrica</name>
    <dbReference type="NCBI Taxonomy" id="515560"/>
    <lineage>
        <taxon>Bacteria</taxon>
        <taxon>Pseudomonadati</taxon>
        <taxon>Pseudomonadota</taxon>
        <taxon>Gammaproteobacteria</taxon>
        <taxon>Alteromonadales</taxon>
        <taxon>Shewanellaceae</taxon>
        <taxon>Shewanella</taxon>
    </lineage>
</organism>
<dbReference type="Gene3D" id="1.10.10.10">
    <property type="entry name" value="Winged helix-like DNA-binding domain superfamily/Winged helix DNA-binding domain"/>
    <property type="match status" value="1"/>
</dbReference>
<dbReference type="InterPro" id="IPR036388">
    <property type="entry name" value="WH-like_DNA-bd_sf"/>
</dbReference>
<dbReference type="SMART" id="SM00347">
    <property type="entry name" value="HTH_MARR"/>
    <property type="match status" value="1"/>
</dbReference>
<protein>
    <submittedName>
        <fullName evidence="5">MarR family transcriptional regulator</fullName>
    </submittedName>
</protein>
<reference evidence="6" key="2">
    <citation type="submission" date="2023-07" db="EMBL/GenBank/DDBJ databases">
        <title>Shewanella mangrovi sp. nov., an acetaldehyde- degrading bacterium isolated from mangrove sediment.</title>
        <authorList>
            <person name="Liu Y."/>
        </authorList>
    </citation>
    <scope>NUCLEOTIDE SEQUENCE [LARGE SCALE GENOMIC DNA]</scope>
    <source>
        <strain evidence="6">C32</strain>
    </source>
</reference>
<evidence type="ECO:0000313" key="6">
    <source>
        <dbReference type="Proteomes" id="UP001201549"/>
    </source>
</evidence>
<dbReference type="PANTHER" id="PTHR42756:SF1">
    <property type="entry name" value="TRANSCRIPTIONAL REPRESSOR OF EMRAB OPERON"/>
    <property type="match status" value="1"/>
</dbReference>
<dbReference type="InterPro" id="IPR036390">
    <property type="entry name" value="WH_DNA-bd_sf"/>
</dbReference>
<proteinExistence type="predicted"/>
<keyword evidence="1" id="KW-0805">Transcription regulation</keyword>
<dbReference type="EMBL" id="JAKOGG010000003">
    <property type="protein sequence ID" value="MCS4555950.1"/>
    <property type="molecule type" value="Genomic_DNA"/>
</dbReference>
<keyword evidence="6" id="KW-1185">Reference proteome</keyword>
<dbReference type="Proteomes" id="UP001201549">
    <property type="component" value="Unassembled WGS sequence"/>
</dbReference>
<feature type="domain" description="HTH marR-type" evidence="4">
    <location>
        <begin position="16"/>
        <end position="152"/>
    </location>
</feature>
<evidence type="ECO:0000259" key="4">
    <source>
        <dbReference type="PROSITE" id="PS50995"/>
    </source>
</evidence>
<dbReference type="Pfam" id="PF01047">
    <property type="entry name" value="MarR"/>
    <property type="match status" value="1"/>
</dbReference>
<dbReference type="PRINTS" id="PR00598">
    <property type="entry name" value="HTHMARR"/>
</dbReference>
<dbReference type="InterPro" id="IPR023187">
    <property type="entry name" value="Tscrpt_reg_MarR-type_CS"/>
</dbReference>
<evidence type="ECO:0000256" key="1">
    <source>
        <dbReference type="ARBA" id="ARBA00023015"/>
    </source>
</evidence>
<evidence type="ECO:0000256" key="3">
    <source>
        <dbReference type="ARBA" id="ARBA00023163"/>
    </source>
</evidence>
<sequence>MMSTQPETSEEVPLILDNIGFLIGKTEHIKDRLLEKYLAYPALEEELTSSQAKVLFQIHKFQSYRPSDIGKMLNVDKSNITRMVERLEKKDLIERHPDPDDRRSFLLYLTDKGRATVNRAMPLAVNALAELEQALTDEEKAQLRHCLRKIVTAAIDEQCLAQLLKGTK</sequence>
<evidence type="ECO:0000313" key="5">
    <source>
        <dbReference type="EMBL" id="MCS4555950.1"/>
    </source>
</evidence>
<dbReference type="PROSITE" id="PS50995">
    <property type="entry name" value="HTH_MARR_2"/>
    <property type="match status" value="1"/>
</dbReference>